<evidence type="ECO:0000313" key="3">
    <source>
        <dbReference type="EMBL" id="USS01776.1"/>
    </source>
</evidence>
<dbReference type="Proteomes" id="UP001055437">
    <property type="component" value="Chromosome"/>
</dbReference>
<dbReference type="EMBL" id="CP099799">
    <property type="protein sequence ID" value="USS01776.1"/>
    <property type="molecule type" value="Genomic_DNA"/>
</dbReference>
<accession>A0A9N7JNK3</accession>
<dbReference type="Proteomes" id="UP000280586">
    <property type="component" value="Chromosome"/>
</dbReference>
<feature type="transmembrane region" description="Helical" evidence="1">
    <location>
        <begin position="217"/>
        <end position="239"/>
    </location>
</feature>
<dbReference type="GeneID" id="303561513"/>
<dbReference type="AlphaFoldDB" id="A0A9N7JNK3"/>
<dbReference type="EMBL" id="CP023671">
    <property type="protein sequence ID" value="AYE35180.1"/>
    <property type="molecule type" value="Genomic_DNA"/>
</dbReference>
<evidence type="ECO:0000256" key="1">
    <source>
        <dbReference type="SAM" id="Phobius"/>
    </source>
</evidence>
<dbReference type="KEGG" id="csep:CP523_12525"/>
<reference evidence="2 4" key="1">
    <citation type="submission" date="2017-09" db="EMBL/GenBank/DDBJ databases">
        <authorList>
            <person name="Thomas P."/>
            <person name="Seyboldt C."/>
        </authorList>
    </citation>
    <scope>NUCLEOTIDE SEQUENCE [LARGE SCALE GENOMIC DNA]</scope>
    <source>
        <strain evidence="2 4">DSM 7534</strain>
    </source>
</reference>
<feature type="transmembrane region" description="Helical" evidence="1">
    <location>
        <begin position="103"/>
        <end position="120"/>
    </location>
</feature>
<gene>
    <name evidence="2" type="ORF">CP523_12525</name>
    <name evidence="3" type="ORF">NH397_04910</name>
</gene>
<proteinExistence type="predicted"/>
<feature type="transmembrane region" description="Helical" evidence="1">
    <location>
        <begin position="191"/>
        <end position="211"/>
    </location>
</feature>
<dbReference type="OrthoDB" id="8481923at2"/>
<reference evidence="3" key="2">
    <citation type="submission" date="2022-06" db="EMBL/GenBank/DDBJ databases">
        <authorList>
            <person name="Holder M.E."/>
            <person name="Ajami N.J."/>
            <person name="Petrosino J.F."/>
        </authorList>
    </citation>
    <scope>NUCLEOTIDE SEQUENCE</scope>
    <source>
        <strain evidence="3">RMA 8861</strain>
    </source>
</reference>
<keyword evidence="1" id="KW-0472">Membrane</keyword>
<feature type="transmembrane region" description="Helical" evidence="1">
    <location>
        <begin position="49"/>
        <end position="68"/>
    </location>
</feature>
<name>A0A9N7JNK3_CLOSE</name>
<feature type="transmembrane region" description="Helical" evidence="1">
    <location>
        <begin position="18"/>
        <end position="37"/>
    </location>
</feature>
<evidence type="ECO:0000313" key="4">
    <source>
        <dbReference type="Proteomes" id="UP000280586"/>
    </source>
</evidence>
<dbReference type="InterPro" id="IPR025238">
    <property type="entry name" value="DUF4184"/>
</dbReference>
<keyword evidence="5" id="KW-1185">Reference proteome</keyword>
<evidence type="ECO:0000313" key="5">
    <source>
        <dbReference type="Proteomes" id="UP001055437"/>
    </source>
</evidence>
<protein>
    <submittedName>
        <fullName evidence="2">DUF4184 domain-containing protein</fullName>
    </submittedName>
    <submittedName>
        <fullName evidence="3">DUF4184 family protein</fullName>
    </submittedName>
</protein>
<dbReference type="Pfam" id="PF13803">
    <property type="entry name" value="DUF4184"/>
    <property type="match status" value="1"/>
</dbReference>
<keyword evidence="1" id="KW-1133">Transmembrane helix</keyword>
<feature type="transmembrane region" description="Helical" evidence="1">
    <location>
        <begin position="153"/>
        <end position="171"/>
    </location>
</feature>
<evidence type="ECO:0000313" key="2">
    <source>
        <dbReference type="EMBL" id="AYE35180.1"/>
    </source>
</evidence>
<keyword evidence="1" id="KW-0812">Transmembrane</keyword>
<organism evidence="2 4">
    <name type="scientific">Clostridium septicum</name>
    <dbReference type="NCBI Taxonomy" id="1504"/>
    <lineage>
        <taxon>Bacteria</taxon>
        <taxon>Bacillati</taxon>
        <taxon>Bacillota</taxon>
        <taxon>Clostridia</taxon>
        <taxon>Eubacteriales</taxon>
        <taxon>Clostridiaceae</taxon>
        <taxon>Clostridium</taxon>
    </lineage>
</organism>
<dbReference type="RefSeq" id="WP_066675295.1">
    <property type="nucleotide sequence ID" value="NZ_CABMIZ010000008.1"/>
</dbReference>
<sequence>MPFTLSHPAAVIFFKNKYFNLMGLILGSMAPDFIYFLLFSPSSGIGHTLSGFIILNLPLCLILNYLFFTYIQEIFILTLPNFISKNYIYLLNKKNKLTTLKEYLVFIYSCIIGMITHIFWDAFTHNTGFFVENIDFLKNEVLLLNYNIPVYKILQHSSTLIGLLIVILFFFKIKNKGSITTNKINKKKFIFYIFIVQALTLIISYFFSIHIEGNFPLGRFVVTVVNGLFLGYLFSGIIYNKLNTTYK</sequence>